<feature type="transmembrane region" description="Helical" evidence="6">
    <location>
        <begin position="162"/>
        <end position="185"/>
    </location>
</feature>
<keyword evidence="6" id="KW-1003">Cell membrane</keyword>
<evidence type="ECO:0000259" key="7">
    <source>
        <dbReference type="PROSITE" id="PS51012"/>
    </source>
</evidence>
<keyword evidence="6" id="KW-0813">Transport</keyword>
<dbReference type="InterPro" id="IPR051784">
    <property type="entry name" value="Nod_factor_ABC_transporter"/>
</dbReference>
<evidence type="ECO:0000313" key="8">
    <source>
        <dbReference type="EMBL" id="GAA4623227.1"/>
    </source>
</evidence>
<dbReference type="Proteomes" id="UP001501442">
    <property type="component" value="Unassembled WGS sequence"/>
</dbReference>
<dbReference type="PANTHER" id="PTHR43229:SF2">
    <property type="entry name" value="NODULATION PROTEIN J"/>
    <property type="match status" value="1"/>
</dbReference>
<comment type="caution">
    <text evidence="8">The sequence shown here is derived from an EMBL/GenBank/DDBJ whole genome shotgun (WGS) entry which is preliminary data.</text>
</comment>
<accession>A0ABP8U3R1</accession>
<comment type="caution">
    <text evidence="6">Lacks conserved residue(s) required for the propagation of feature annotation.</text>
</comment>
<keyword evidence="4 6" id="KW-0472">Membrane</keyword>
<dbReference type="RefSeq" id="WP_345430238.1">
    <property type="nucleotide sequence ID" value="NZ_BAABHK010000002.1"/>
</dbReference>
<keyword evidence="9" id="KW-1185">Reference proteome</keyword>
<dbReference type="InterPro" id="IPR000412">
    <property type="entry name" value="ABC_2_transport"/>
</dbReference>
<keyword evidence="3 6" id="KW-1133">Transmembrane helix</keyword>
<keyword evidence="5" id="KW-0046">Antibiotic resistance</keyword>
<evidence type="ECO:0000256" key="5">
    <source>
        <dbReference type="ARBA" id="ARBA00023251"/>
    </source>
</evidence>
<feature type="transmembrane region" description="Helical" evidence="6">
    <location>
        <begin position="123"/>
        <end position="150"/>
    </location>
</feature>
<organism evidence="8 9">
    <name type="scientific">Actinoallomurus vinaceus</name>
    <dbReference type="NCBI Taxonomy" id="1080074"/>
    <lineage>
        <taxon>Bacteria</taxon>
        <taxon>Bacillati</taxon>
        <taxon>Actinomycetota</taxon>
        <taxon>Actinomycetes</taxon>
        <taxon>Streptosporangiales</taxon>
        <taxon>Thermomonosporaceae</taxon>
        <taxon>Actinoallomurus</taxon>
    </lineage>
</organism>
<evidence type="ECO:0000256" key="6">
    <source>
        <dbReference type="RuleBase" id="RU361157"/>
    </source>
</evidence>
<dbReference type="EMBL" id="BAABHK010000002">
    <property type="protein sequence ID" value="GAA4623227.1"/>
    <property type="molecule type" value="Genomic_DNA"/>
</dbReference>
<dbReference type="InterPro" id="IPR047817">
    <property type="entry name" value="ABC2_TM_bact-type"/>
</dbReference>
<comment type="similarity">
    <text evidence="6">Belongs to the ABC-2 integral membrane protein family.</text>
</comment>
<gene>
    <name evidence="8" type="ORF">GCM10023196_018570</name>
</gene>
<evidence type="ECO:0000256" key="2">
    <source>
        <dbReference type="ARBA" id="ARBA00022692"/>
    </source>
</evidence>
<dbReference type="PROSITE" id="PS51012">
    <property type="entry name" value="ABC_TM2"/>
    <property type="match status" value="1"/>
</dbReference>
<comment type="subcellular location">
    <subcellularLocation>
        <location evidence="6">Cell membrane</location>
        <topology evidence="6">Multi-pass membrane protein</topology>
    </subcellularLocation>
    <subcellularLocation>
        <location evidence="1">Membrane</location>
        <topology evidence="1">Multi-pass membrane protein</topology>
    </subcellularLocation>
</comment>
<feature type="transmembrane region" description="Helical" evidence="6">
    <location>
        <begin position="257"/>
        <end position="276"/>
    </location>
</feature>
<evidence type="ECO:0000256" key="1">
    <source>
        <dbReference type="ARBA" id="ARBA00004141"/>
    </source>
</evidence>
<evidence type="ECO:0000313" key="9">
    <source>
        <dbReference type="Proteomes" id="UP001501442"/>
    </source>
</evidence>
<feature type="transmembrane region" description="Helical" evidence="6">
    <location>
        <begin position="82"/>
        <end position="102"/>
    </location>
</feature>
<evidence type="ECO:0000256" key="4">
    <source>
        <dbReference type="ARBA" id="ARBA00023136"/>
    </source>
</evidence>
<dbReference type="InterPro" id="IPR013525">
    <property type="entry name" value="ABC2_TM"/>
</dbReference>
<feature type="domain" description="ABC transmembrane type-2" evidence="7">
    <location>
        <begin position="46"/>
        <end position="282"/>
    </location>
</feature>
<dbReference type="PANTHER" id="PTHR43229">
    <property type="entry name" value="NODULATION PROTEIN J"/>
    <property type="match status" value="1"/>
</dbReference>
<keyword evidence="2 6" id="KW-0812">Transmembrane</keyword>
<feature type="transmembrane region" description="Helical" evidence="6">
    <location>
        <begin position="48"/>
        <end position="70"/>
    </location>
</feature>
<reference evidence="9" key="1">
    <citation type="journal article" date="2019" name="Int. J. Syst. Evol. Microbiol.">
        <title>The Global Catalogue of Microorganisms (GCM) 10K type strain sequencing project: providing services to taxonomists for standard genome sequencing and annotation.</title>
        <authorList>
            <consortium name="The Broad Institute Genomics Platform"/>
            <consortium name="The Broad Institute Genome Sequencing Center for Infectious Disease"/>
            <person name="Wu L."/>
            <person name="Ma J."/>
        </authorList>
    </citation>
    <scope>NUCLEOTIDE SEQUENCE [LARGE SCALE GENOMIC DNA]</scope>
    <source>
        <strain evidence="9">JCM 17939</strain>
    </source>
</reference>
<dbReference type="PIRSF" id="PIRSF006648">
    <property type="entry name" value="DrrB"/>
    <property type="match status" value="1"/>
</dbReference>
<dbReference type="Pfam" id="PF01061">
    <property type="entry name" value="ABC2_membrane"/>
    <property type="match status" value="1"/>
</dbReference>
<name>A0ABP8U3R1_9ACTN</name>
<sequence length="284" mass="30411">MSGGDGVSVLRLPTRPASVTGRLRWAFADGRTIVRRNLGHLKSQPGELVGQLVFPAVMVVMFGYVFGSAIPVPGGGNYREYLMPGLFGMTAFTGVLATATVVSQDAGRGVMDRFRSMPMARSAVPFGQTGADIITGTLGMVVMVACGFAVGWRPHEGPVRTLTAFALLVLLRYAISWAGVLLGLLIKEETLDQLIPLIFPITMVSNSFVPTTGMPAWLRAIADWNPVSAIVAACRDLFGSPGVVGNAHLVWPLRHPVAATLLWSAVLLVVFVPSAVHRYRTVNR</sequence>
<protein>
    <recommendedName>
        <fullName evidence="6">Transport permease protein</fullName>
    </recommendedName>
</protein>
<evidence type="ECO:0000256" key="3">
    <source>
        <dbReference type="ARBA" id="ARBA00022989"/>
    </source>
</evidence>
<proteinExistence type="inferred from homology"/>